<evidence type="ECO:0000313" key="3">
    <source>
        <dbReference type="EMBL" id="RFN42220.1"/>
    </source>
</evidence>
<organism evidence="3 4">
    <name type="scientific">Fusarium flagelliforme</name>
    <dbReference type="NCBI Taxonomy" id="2675880"/>
    <lineage>
        <taxon>Eukaryota</taxon>
        <taxon>Fungi</taxon>
        <taxon>Dikarya</taxon>
        <taxon>Ascomycota</taxon>
        <taxon>Pezizomycotina</taxon>
        <taxon>Sordariomycetes</taxon>
        <taxon>Hypocreomycetidae</taxon>
        <taxon>Hypocreales</taxon>
        <taxon>Nectriaceae</taxon>
        <taxon>Fusarium</taxon>
        <taxon>Fusarium incarnatum-equiseti species complex</taxon>
    </lineage>
</organism>
<feature type="chain" id="PRO_5017182960" evidence="2">
    <location>
        <begin position="23"/>
        <end position="425"/>
    </location>
</feature>
<keyword evidence="4" id="KW-1185">Reference proteome</keyword>
<evidence type="ECO:0000313" key="4">
    <source>
        <dbReference type="Proteomes" id="UP000265631"/>
    </source>
</evidence>
<name>A0A395M4V8_9HYPO</name>
<evidence type="ECO:0000256" key="1">
    <source>
        <dbReference type="SAM" id="Phobius"/>
    </source>
</evidence>
<reference evidence="3 4" key="1">
    <citation type="journal article" date="2018" name="PLoS Pathog.">
        <title>Evolution of structural diversity of trichothecenes, a family of toxins produced by plant pathogenic and entomopathogenic fungi.</title>
        <authorList>
            <person name="Proctor R.H."/>
            <person name="McCormick S.P."/>
            <person name="Kim H.S."/>
            <person name="Cardoza R.E."/>
            <person name="Stanley A.M."/>
            <person name="Lindo L."/>
            <person name="Kelly A."/>
            <person name="Brown D.W."/>
            <person name="Lee T."/>
            <person name="Vaughan M.M."/>
            <person name="Alexander N.J."/>
            <person name="Busman M."/>
            <person name="Gutierrez S."/>
        </authorList>
    </citation>
    <scope>NUCLEOTIDE SEQUENCE [LARGE SCALE GENOMIC DNA]</scope>
    <source>
        <strain evidence="3 4">NRRL 13405</strain>
    </source>
</reference>
<proteinExistence type="predicted"/>
<dbReference type="AlphaFoldDB" id="A0A395M4V8"/>
<evidence type="ECO:0000256" key="2">
    <source>
        <dbReference type="SAM" id="SignalP"/>
    </source>
</evidence>
<dbReference type="STRING" id="2594813.A0A395M4V8"/>
<feature type="transmembrane region" description="Helical" evidence="1">
    <location>
        <begin position="343"/>
        <end position="370"/>
    </location>
</feature>
<accession>A0A395M4V8</accession>
<keyword evidence="2" id="KW-0732">Signal</keyword>
<protein>
    <submittedName>
        <fullName evidence="3">Uncharacterized protein</fullName>
    </submittedName>
</protein>
<keyword evidence="1" id="KW-0812">Transmembrane</keyword>
<dbReference type="EMBL" id="PXXK01000755">
    <property type="protein sequence ID" value="RFN42220.1"/>
    <property type="molecule type" value="Genomic_DNA"/>
</dbReference>
<dbReference type="Proteomes" id="UP000265631">
    <property type="component" value="Unassembled WGS sequence"/>
</dbReference>
<keyword evidence="1" id="KW-0472">Membrane</keyword>
<keyword evidence="1" id="KW-1133">Transmembrane helix</keyword>
<sequence length="425" mass="47651">MLKLELVIMMMLCQLWVENKHANKHRGVIAYLVKEVITQGAVIDSDDLRGFCLQGVYAALCDPKVELGPWYWDVAVQDTIIKRPYYYEQGLYCFELGAIGDLPVFLRDPERYLYQLKCYYNMLSQERPILRDQYEKAIPLALAPNANSLTRIKAIEYAAGHSILLIQTALVGPTIEPFGVLPNYTQEFHQVCDEAIVLAQQCQTFRPCGSSWAPELLKMVWAALEDGYRHKELEELMDKYAEDVQGSDYLEEAKAMRKGFDQLALQYLKSPTSPALARLTLLSSLRSAFTLFITSILFIATKSLLATSYHQLSQHLLMADKSINNNTAVETPTMTPDKSSSGFLKFCAFIDVIAKLLIAGALIGILVVMVQFSSSIDKLLEGNASLSVKVWSGDGALRITPAYSQAFQVNMQSSFNSPLYFKAVN</sequence>
<feature type="signal peptide" evidence="2">
    <location>
        <begin position="1"/>
        <end position="22"/>
    </location>
</feature>
<gene>
    <name evidence="3" type="ORF">FIE12Z_12851</name>
</gene>
<comment type="caution">
    <text evidence="3">The sequence shown here is derived from an EMBL/GenBank/DDBJ whole genome shotgun (WGS) entry which is preliminary data.</text>
</comment>